<comment type="caution">
    <text evidence="2">The sequence shown here is derived from an EMBL/GenBank/DDBJ whole genome shotgun (WGS) entry which is preliminary data.</text>
</comment>
<accession>A0A4Q0P345</accession>
<feature type="compositionally biased region" description="Basic residues" evidence="1">
    <location>
        <begin position="33"/>
        <end position="42"/>
    </location>
</feature>
<organism evidence="2 3">
    <name type="scientific">Leeuwenhoekiella polynyae</name>
    <dbReference type="NCBI Taxonomy" id="1550906"/>
    <lineage>
        <taxon>Bacteria</taxon>
        <taxon>Pseudomonadati</taxon>
        <taxon>Bacteroidota</taxon>
        <taxon>Flavobacteriia</taxon>
        <taxon>Flavobacteriales</taxon>
        <taxon>Flavobacteriaceae</taxon>
        <taxon>Leeuwenhoekiella</taxon>
    </lineage>
</organism>
<dbReference type="EMBL" id="QOVK01000009">
    <property type="protein sequence ID" value="RXG20993.1"/>
    <property type="molecule type" value="Genomic_DNA"/>
</dbReference>
<reference evidence="2 3" key="1">
    <citation type="submission" date="2018-07" db="EMBL/GenBank/DDBJ databases">
        <title>Leeuwenhoekiella genomics.</title>
        <authorList>
            <person name="Tahon G."/>
            <person name="Willems A."/>
        </authorList>
    </citation>
    <scope>NUCLEOTIDE SEQUENCE [LARGE SCALE GENOMIC DNA]</scope>
    <source>
        <strain evidence="2 3">LMG 29608</strain>
    </source>
</reference>
<gene>
    <name evidence="2" type="ORF">DSM02_2364</name>
</gene>
<proteinExistence type="predicted"/>
<evidence type="ECO:0000313" key="2">
    <source>
        <dbReference type="EMBL" id="RXG20993.1"/>
    </source>
</evidence>
<dbReference type="RefSeq" id="WP_382402977.1">
    <property type="nucleotide sequence ID" value="NZ_JBHUOO010000007.1"/>
</dbReference>
<sequence>MKQPNLKSFEKFKIKNPQAILGGFADKGPIRRDKLKRPKHGF</sequence>
<dbReference type="AlphaFoldDB" id="A0A4Q0P345"/>
<evidence type="ECO:0000256" key="1">
    <source>
        <dbReference type="SAM" id="MobiDB-lite"/>
    </source>
</evidence>
<name>A0A4Q0P345_9FLAO</name>
<feature type="region of interest" description="Disordered" evidence="1">
    <location>
        <begin position="23"/>
        <end position="42"/>
    </location>
</feature>
<evidence type="ECO:0000313" key="3">
    <source>
        <dbReference type="Proteomes" id="UP000289859"/>
    </source>
</evidence>
<keyword evidence="3" id="KW-1185">Reference proteome</keyword>
<dbReference type="Proteomes" id="UP000289859">
    <property type="component" value="Unassembled WGS sequence"/>
</dbReference>
<protein>
    <submittedName>
        <fullName evidence="2">Uncharacterized protein</fullName>
    </submittedName>
</protein>